<evidence type="ECO:0000313" key="2">
    <source>
        <dbReference type="Proteomes" id="UP000480178"/>
    </source>
</evidence>
<dbReference type="EMBL" id="CP048222">
    <property type="protein sequence ID" value="QHT67726.1"/>
    <property type="molecule type" value="Genomic_DNA"/>
</dbReference>
<dbReference type="PROSITE" id="PS51257">
    <property type="entry name" value="PROKAR_LIPOPROTEIN"/>
    <property type="match status" value="1"/>
</dbReference>
<accession>A0A6C0GI69</accession>
<dbReference type="RefSeq" id="WP_162443749.1">
    <property type="nucleotide sequence ID" value="NZ_CP048222.1"/>
</dbReference>
<dbReference type="KEGG" id="rhoz:GXP67_14335"/>
<evidence type="ECO:0000313" key="1">
    <source>
        <dbReference type="EMBL" id="QHT67726.1"/>
    </source>
</evidence>
<organism evidence="1 2">
    <name type="scientific">Rhodocytophaga rosea</name>
    <dbReference type="NCBI Taxonomy" id="2704465"/>
    <lineage>
        <taxon>Bacteria</taxon>
        <taxon>Pseudomonadati</taxon>
        <taxon>Bacteroidota</taxon>
        <taxon>Cytophagia</taxon>
        <taxon>Cytophagales</taxon>
        <taxon>Rhodocytophagaceae</taxon>
        <taxon>Rhodocytophaga</taxon>
    </lineage>
</organism>
<name>A0A6C0GI69_9BACT</name>
<proteinExistence type="predicted"/>
<reference evidence="1 2" key="1">
    <citation type="submission" date="2020-01" db="EMBL/GenBank/DDBJ databases">
        <authorList>
            <person name="Kim M.K."/>
        </authorList>
    </citation>
    <scope>NUCLEOTIDE SEQUENCE [LARGE SCALE GENOMIC DNA]</scope>
    <source>
        <strain evidence="1 2">172606-1</strain>
    </source>
</reference>
<gene>
    <name evidence="1" type="ORF">GXP67_14335</name>
</gene>
<dbReference type="AlphaFoldDB" id="A0A6C0GI69"/>
<dbReference type="Proteomes" id="UP000480178">
    <property type="component" value="Chromosome"/>
</dbReference>
<protein>
    <submittedName>
        <fullName evidence="1">Uncharacterized protein</fullName>
    </submittedName>
</protein>
<keyword evidence="2" id="KW-1185">Reference proteome</keyword>
<sequence length="249" mass="27778">MKQIIPGRMTPKNLLAIVCMLCTISSCTVLKTGKDRVVPDLRVQLKVNSLHAKKIQEQGLLGTDAGDEPSLVYTINGYDEKGNLLSVNNGFWGTRTIQQDALILAEEFSNLTVNIPTNGKVIAAFSLVEIDDYKGERKIAKIKPFTKSERYPKFLSISSFDEDRNMPPMEFIAKSLKVAGYKNFITKHMNVSINDDLGGTIQVLDTEDVKKLVEGAKSGKETYEMDGSQINENYLYILKYGLSVSRNKN</sequence>